<dbReference type="AlphaFoldDB" id="A0A1M7CTI5"/>
<organism evidence="1 2">
    <name type="scientific">Roseovarius litoreus</name>
    <dbReference type="NCBI Taxonomy" id="1155722"/>
    <lineage>
        <taxon>Bacteria</taxon>
        <taxon>Pseudomonadati</taxon>
        <taxon>Pseudomonadota</taxon>
        <taxon>Alphaproteobacteria</taxon>
        <taxon>Rhodobacterales</taxon>
        <taxon>Roseobacteraceae</taxon>
        <taxon>Roseovarius</taxon>
    </lineage>
</organism>
<protein>
    <submittedName>
        <fullName evidence="1">Uncharacterized protein</fullName>
    </submittedName>
</protein>
<accession>A0A1M7CTI5</accession>
<dbReference type="RefSeq" id="WP_188129879.1">
    <property type="nucleotide sequence ID" value="NZ_FRCB01000002.1"/>
</dbReference>
<evidence type="ECO:0000313" key="1">
    <source>
        <dbReference type="EMBL" id="SHL70561.1"/>
    </source>
</evidence>
<dbReference type="Proteomes" id="UP000322545">
    <property type="component" value="Unassembled WGS sequence"/>
</dbReference>
<evidence type="ECO:0000313" key="2">
    <source>
        <dbReference type="Proteomes" id="UP000322545"/>
    </source>
</evidence>
<name>A0A1M7CTI5_9RHOB</name>
<reference evidence="1 2" key="1">
    <citation type="submission" date="2016-11" db="EMBL/GenBank/DDBJ databases">
        <authorList>
            <person name="Varghese N."/>
            <person name="Submissions S."/>
        </authorList>
    </citation>
    <scope>NUCLEOTIDE SEQUENCE [LARGE SCALE GENOMIC DNA]</scope>
    <source>
        <strain evidence="1 2">DSM 28249</strain>
    </source>
</reference>
<sequence length="57" mass="6154">MTDAANLTRELGGKWLRRYGSAPCPVCQPERRKGQSALPAPDGRDWCDLLAGKAVVA</sequence>
<proteinExistence type="predicted"/>
<dbReference type="EMBL" id="FRCB01000002">
    <property type="protein sequence ID" value="SHL70561.1"/>
    <property type="molecule type" value="Genomic_DNA"/>
</dbReference>
<gene>
    <name evidence="1" type="ORF">SAMN05443432_102296</name>
</gene>
<keyword evidence="2" id="KW-1185">Reference proteome</keyword>